<dbReference type="Pfam" id="PF01168">
    <property type="entry name" value="Ala_racemase_N"/>
    <property type="match status" value="1"/>
</dbReference>
<evidence type="ECO:0000313" key="6">
    <source>
        <dbReference type="EMBL" id="SHO51009.1"/>
    </source>
</evidence>
<gene>
    <name evidence="6" type="ORF">SAMN02745220_03756</name>
</gene>
<feature type="domain" description="Alanine racemase N-terminal" evidence="5">
    <location>
        <begin position="27"/>
        <end position="227"/>
    </location>
</feature>
<comment type="similarity">
    <text evidence="2 4">Belongs to the pyridoxal phosphate-binding protein YggS/PROSC family.</text>
</comment>
<dbReference type="HAMAP" id="MF_02087">
    <property type="entry name" value="PLP_homeostasis"/>
    <property type="match status" value="1"/>
</dbReference>
<accession>A0A1M7YEK3</accession>
<proteinExistence type="inferred from homology"/>
<evidence type="ECO:0000256" key="3">
    <source>
        <dbReference type="PIRSR" id="PIRSR004848-1"/>
    </source>
</evidence>
<name>A0A1M7YEK3_9BACT</name>
<sequence length="228" mass="25485">MSIAENIQTILSRIDTVARECGRDPKDIQLVAVSKLFPASAIDEAIKAGQLVFGENYIQEAEKKIDELGSRCRFHFIGHLQSNKAKIAARLFDVIETVDSVKLARTLSRHLQDLGRTMQILLQVNIGEDENKSGLAAAETEKLLGDIRELPNIEVIGLMTMPPFTDDPEDARPYFQQLRELSQQLKDLGLFPQERKIELSMGMSNDYHVAIQEGATIVRVGTAIFGHR</sequence>
<feature type="modified residue" description="N6-(pyridoxal phosphate)lysine" evidence="2 3">
    <location>
        <position position="35"/>
    </location>
</feature>
<dbReference type="AlphaFoldDB" id="A0A1M7YEK3"/>
<protein>
    <recommendedName>
        <fullName evidence="2">Pyridoxal phosphate homeostasis protein</fullName>
        <shortName evidence="2">PLP homeostasis protein</shortName>
    </recommendedName>
</protein>
<dbReference type="Gene3D" id="3.20.20.10">
    <property type="entry name" value="Alanine racemase"/>
    <property type="match status" value="1"/>
</dbReference>
<evidence type="ECO:0000256" key="2">
    <source>
        <dbReference type="HAMAP-Rule" id="MF_02087"/>
    </source>
</evidence>
<reference evidence="6 7" key="1">
    <citation type="submission" date="2016-12" db="EMBL/GenBank/DDBJ databases">
        <authorList>
            <person name="Song W.-J."/>
            <person name="Kurnit D.M."/>
        </authorList>
    </citation>
    <scope>NUCLEOTIDE SEQUENCE [LARGE SCALE GENOMIC DNA]</scope>
    <source>
        <strain evidence="6 7">DSM 18488</strain>
    </source>
</reference>
<organism evidence="6 7">
    <name type="scientific">Desulfopila aestuarii DSM 18488</name>
    <dbReference type="NCBI Taxonomy" id="1121416"/>
    <lineage>
        <taxon>Bacteria</taxon>
        <taxon>Pseudomonadati</taxon>
        <taxon>Thermodesulfobacteriota</taxon>
        <taxon>Desulfobulbia</taxon>
        <taxon>Desulfobulbales</taxon>
        <taxon>Desulfocapsaceae</taxon>
        <taxon>Desulfopila</taxon>
    </lineage>
</organism>
<evidence type="ECO:0000256" key="4">
    <source>
        <dbReference type="RuleBase" id="RU004514"/>
    </source>
</evidence>
<dbReference type="EMBL" id="FRFE01000022">
    <property type="protein sequence ID" value="SHO51009.1"/>
    <property type="molecule type" value="Genomic_DNA"/>
</dbReference>
<dbReference type="InterPro" id="IPR001608">
    <property type="entry name" value="Ala_racemase_N"/>
</dbReference>
<comment type="cofactor">
    <cofactor evidence="3">
        <name>pyridoxal 5'-phosphate</name>
        <dbReference type="ChEBI" id="CHEBI:597326"/>
    </cofactor>
</comment>
<dbReference type="SUPFAM" id="SSF51419">
    <property type="entry name" value="PLP-binding barrel"/>
    <property type="match status" value="1"/>
</dbReference>
<evidence type="ECO:0000256" key="1">
    <source>
        <dbReference type="ARBA" id="ARBA00022898"/>
    </source>
</evidence>
<evidence type="ECO:0000313" key="7">
    <source>
        <dbReference type="Proteomes" id="UP000184603"/>
    </source>
</evidence>
<comment type="function">
    <text evidence="2">Pyridoxal 5'-phosphate (PLP)-binding protein, which is involved in PLP homeostasis.</text>
</comment>
<dbReference type="FunFam" id="3.20.20.10:FF:000018">
    <property type="entry name" value="Pyridoxal phosphate homeostasis protein"/>
    <property type="match status" value="1"/>
</dbReference>
<dbReference type="CDD" id="cd00635">
    <property type="entry name" value="PLPDE_III_YBL036c_like"/>
    <property type="match status" value="1"/>
</dbReference>
<dbReference type="InterPro" id="IPR011078">
    <property type="entry name" value="PyrdxlP_homeostasis"/>
</dbReference>
<keyword evidence="1 2" id="KW-0663">Pyridoxal phosphate</keyword>
<dbReference type="PANTHER" id="PTHR10146">
    <property type="entry name" value="PROLINE SYNTHETASE CO-TRANSCRIBED BACTERIAL HOMOLOG PROTEIN"/>
    <property type="match status" value="1"/>
</dbReference>
<dbReference type="InterPro" id="IPR029066">
    <property type="entry name" value="PLP-binding_barrel"/>
</dbReference>
<dbReference type="OrthoDB" id="9804072at2"/>
<evidence type="ECO:0000259" key="5">
    <source>
        <dbReference type="Pfam" id="PF01168"/>
    </source>
</evidence>
<dbReference type="NCBIfam" id="TIGR00044">
    <property type="entry name" value="YggS family pyridoxal phosphate-dependent enzyme"/>
    <property type="match status" value="1"/>
</dbReference>
<dbReference type="GO" id="GO:0030170">
    <property type="term" value="F:pyridoxal phosphate binding"/>
    <property type="evidence" value="ECO:0007669"/>
    <property type="project" value="UniProtKB-UniRule"/>
</dbReference>
<dbReference type="STRING" id="1121416.SAMN02745220_03756"/>
<dbReference type="PIRSF" id="PIRSF004848">
    <property type="entry name" value="YBL036c_PLPDEIII"/>
    <property type="match status" value="1"/>
</dbReference>
<keyword evidence="7" id="KW-1185">Reference proteome</keyword>
<dbReference type="Proteomes" id="UP000184603">
    <property type="component" value="Unassembled WGS sequence"/>
</dbReference>
<dbReference type="RefSeq" id="WP_073615205.1">
    <property type="nucleotide sequence ID" value="NZ_FRFE01000022.1"/>
</dbReference>
<dbReference type="PANTHER" id="PTHR10146:SF14">
    <property type="entry name" value="PYRIDOXAL PHOSPHATE HOMEOSTASIS PROTEIN"/>
    <property type="match status" value="1"/>
</dbReference>